<reference evidence="1" key="1">
    <citation type="submission" date="2022-04" db="EMBL/GenBank/DDBJ databases">
        <title>Chromosome-scale genome assembly of Holotrichia oblita Faldermann.</title>
        <authorList>
            <person name="Rongchong L."/>
        </authorList>
    </citation>
    <scope>NUCLEOTIDE SEQUENCE</scope>
    <source>
        <strain evidence="1">81SQS9</strain>
    </source>
</reference>
<comment type="caution">
    <text evidence="1">The sequence shown here is derived from an EMBL/GenBank/DDBJ whole genome shotgun (WGS) entry which is preliminary data.</text>
</comment>
<dbReference type="Proteomes" id="UP001056778">
    <property type="component" value="Chromosome 9"/>
</dbReference>
<gene>
    <name evidence="1" type="ORF">MML48_9g00004755</name>
</gene>
<protein>
    <submittedName>
        <fullName evidence="1">Uncharacterized protein</fullName>
    </submittedName>
</protein>
<proteinExistence type="predicted"/>
<evidence type="ECO:0000313" key="2">
    <source>
        <dbReference type="Proteomes" id="UP001056778"/>
    </source>
</evidence>
<evidence type="ECO:0000313" key="1">
    <source>
        <dbReference type="EMBL" id="KAI4455371.1"/>
    </source>
</evidence>
<organism evidence="1 2">
    <name type="scientific">Holotrichia oblita</name>
    <name type="common">Chafer beetle</name>
    <dbReference type="NCBI Taxonomy" id="644536"/>
    <lineage>
        <taxon>Eukaryota</taxon>
        <taxon>Metazoa</taxon>
        <taxon>Ecdysozoa</taxon>
        <taxon>Arthropoda</taxon>
        <taxon>Hexapoda</taxon>
        <taxon>Insecta</taxon>
        <taxon>Pterygota</taxon>
        <taxon>Neoptera</taxon>
        <taxon>Endopterygota</taxon>
        <taxon>Coleoptera</taxon>
        <taxon>Polyphaga</taxon>
        <taxon>Scarabaeiformia</taxon>
        <taxon>Scarabaeidae</taxon>
        <taxon>Melolonthinae</taxon>
        <taxon>Holotrichia</taxon>
    </lineage>
</organism>
<keyword evidence="2" id="KW-1185">Reference proteome</keyword>
<dbReference type="EMBL" id="CM043023">
    <property type="protein sequence ID" value="KAI4455371.1"/>
    <property type="molecule type" value="Genomic_DNA"/>
</dbReference>
<name>A0ACB9SPN6_HOLOL</name>
<sequence length="147" mass="17023">MSKRKFLNDKELEELLNQDDDDNEDINYEFDSESDSDGEDFLENDISIAENVDSEHSSDSDDNDIPRVADALNVHISTVNKISSMTKQGIIPSSPKKMREKKKPVVNVDDFSQCTIRNTIYNVYRDIERLVSLILLFIMTDNYYLQF</sequence>
<accession>A0ACB9SPN6</accession>